<sequence>MKRRLNNPVYSIQNNLQYKGSEVNCSIGDEMFGEYRLLDHGICVDLLNINIGNNNNNITMSCGSPTTIISSTNHLFLSSPSLLSSPQDYSRGSSVGVGGGGGGEEMVSNGNDITLPEHRYSVSVAFLLIKIFIMISIIENFDLFSSCYRMPDKQNVTLEYLEYQTEISRSNFSCT</sequence>
<keyword evidence="1" id="KW-0812">Transmembrane</keyword>
<evidence type="ECO:0000313" key="2">
    <source>
        <dbReference type="EMBL" id="RHZ80039.1"/>
    </source>
</evidence>
<name>A0A397IVM2_9GLOM</name>
<keyword evidence="3" id="KW-1185">Reference proteome</keyword>
<reference evidence="2 3" key="1">
    <citation type="submission" date="2018-08" db="EMBL/GenBank/DDBJ databases">
        <title>Genome and evolution of the arbuscular mycorrhizal fungus Diversispora epigaea (formerly Glomus versiforme) and its bacterial endosymbionts.</title>
        <authorList>
            <person name="Sun X."/>
            <person name="Fei Z."/>
            <person name="Harrison M."/>
        </authorList>
    </citation>
    <scope>NUCLEOTIDE SEQUENCE [LARGE SCALE GENOMIC DNA]</scope>
    <source>
        <strain evidence="2 3">IT104</strain>
    </source>
</reference>
<dbReference type="Proteomes" id="UP000266861">
    <property type="component" value="Unassembled WGS sequence"/>
</dbReference>
<keyword evidence="1" id="KW-1133">Transmembrane helix</keyword>
<organism evidence="2 3">
    <name type="scientific">Diversispora epigaea</name>
    <dbReference type="NCBI Taxonomy" id="1348612"/>
    <lineage>
        <taxon>Eukaryota</taxon>
        <taxon>Fungi</taxon>
        <taxon>Fungi incertae sedis</taxon>
        <taxon>Mucoromycota</taxon>
        <taxon>Glomeromycotina</taxon>
        <taxon>Glomeromycetes</taxon>
        <taxon>Diversisporales</taxon>
        <taxon>Diversisporaceae</taxon>
        <taxon>Diversispora</taxon>
    </lineage>
</organism>
<dbReference type="AlphaFoldDB" id="A0A397IVM2"/>
<feature type="transmembrane region" description="Helical" evidence="1">
    <location>
        <begin position="120"/>
        <end position="138"/>
    </location>
</feature>
<accession>A0A397IVM2</accession>
<comment type="caution">
    <text evidence="2">The sequence shown here is derived from an EMBL/GenBank/DDBJ whole genome shotgun (WGS) entry which is preliminary data.</text>
</comment>
<evidence type="ECO:0000313" key="3">
    <source>
        <dbReference type="Proteomes" id="UP000266861"/>
    </source>
</evidence>
<gene>
    <name evidence="2" type="ORF">Glove_139g90</name>
</gene>
<evidence type="ECO:0000256" key="1">
    <source>
        <dbReference type="SAM" id="Phobius"/>
    </source>
</evidence>
<proteinExistence type="predicted"/>
<dbReference type="EMBL" id="PQFF01000130">
    <property type="protein sequence ID" value="RHZ80039.1"/>
    <property type="molecule type" value="Genomic_DNA"/>
</dbReference>
<protein>
    <submittedName>
        <fullName evidence="2">Uncharacterized protein</fullName>
    </submittedName>
</protein>
<keyword evidence="1" id="KW-0472">Membrane</keyword>